<dbReference type="InterPro" id="IPR052557">
    <property type="entry name" value="CAP/Cytokinesis_protein"/>
</dbReference>
<dbReference type="GO" id="GO:0005737">
    <property type="term" value="C:cytoplasm"/>
    <property type="evidence" value="ECO:0007669"/>
    <property type="project" value="TreeGrafter"/>
</dbReference>
<dbReference type="AlphaFoldDB" id="A0A5S5BRZ7"/>
<dbReference type="PANTHER" id="PTHR46333:SF2">
    <property type="entry name" value="CYTOKINESIS PROTEIN 3"/>
    <property type="match status" value="1"/>
</dbReference>
<dbReference type="EMBL" id="VNHS01000013">
    <property type="protein sequence ID" value="TYP69694.1"/>
    <property type="molecule type" value="Genomic_DNA"/>
</dbReference>
<evidence type="ECO:0000313" key="4">
    <source>
        <dbReference type="Proteomes" id="UP000323257"/>
    </source>
</evidence>
<dbReference type="Pfam" id="PF01841">
    <property type="entry name" value="Transglut_core"/>
    <property type="match status" value="1"/>
</dbReference>
<gene>
    <name evidence="3" type="ORF">BCM02_11323</name>
</gene>
<proteinExistence type="predicted"/>
<accession>A0A5S5BRZ7</accession>
<comment type="caution">
    <text evidence="3">The sequence shown here is derived from an EMBL/GenBank/DDBJ whole genome shotgun (WGS) entry which is preliminary data.</text>
</comment>
<dbReference type="PANTHER" id="PTHR46333">
    <property type="entry name" value="CYTOKINESIS PROTEIN 3"/>
    <property type="match status" value="1"/>
</dbReference>
<reference evidence="3 4" key="1">
    <citation type="submission" date="2019-07" db="EMBL/GenBank/DDBJ databases">
        <title>Genomic Encyclopedia of Type Strains, Phase III (KMG-III): the genomes of soil and plant-associated and newly described type strains.</title>
        <authorList>
            <person name="Whitman W."/>
        </authorList>
    </citation>
    <scope>NUCLEOTIDE SEQUENCE [LARGE SCALE GENOMIC DNA]</scope>
    <source>
        <strain evidence="3 4">BL24</strain>
    </source>
</reference>
<dbReference type="InterPro" id="IPR002931">
    <property type="entry name" value="Transglutaminase-like"/>
</dbReference>
<sequence>MSRMIVRLGLAAAALTFGLGAEMRFMDAEALARSTSTPSALEQEIAMQVEQRQPVIKLAYTGDRAELSANIAELARRAIEADDYTAYVVDAYFYSVRAWGSTATVTMNVRYRESAEQTRYVDEQVRQTLAAIVTPAMNDSEKVRAIHDWIVLRLAYDENLARYTAYEALTEGKAVCQGYALLNQRMLTEAGIESRIVEGQVDSGSHVWNLVRLEDGWHHVDATWDDPLPDKPGHAGSKYLLRSDAEMRKDHRWEKAYPAAGEAEAGTAAGREDEPAS</sequence>
<dbReference type="Proteomes" id="UP000323257">
    <property type="component" value="Unassembled WGS sequence"/>
</dbReference>
<feature type="region of interest" description="Disordered" evidence="1">
    <location>
        <begin position="252"/>
        <end position="277"/>
    </location>
</feature>
<name>A0A5S5BRZ7_9BACL</name>
<dbReference type="Gene3D" id="3.10.620.30">
    <property type="match status" value="1"/>
</dbReference>
<evidence type="ECO:0000259" key="2">
    <source>
        <dbReference type="SMART" id="SM00460"/>
    </source>
</evidence>
<dbReference type="SMART" id="SM00460">
    <property type="entry name" value="TGc"/>
    <property type="match status" value="1"/>
</dbReference>
<evidence type="ECO:0000313" key="3">
    <source>
        <dbReference type="EMBL" id="TYP69694.1"/>
    </source>
</evidence>
<dbReference type="OrthoDB" id="9788327at2"/>
<evidence type="ECO:0000256" key="1">
    <source>
        <dbReference type="SAM" id="MobiDB-lite"/>
    </source>
</evidence>
<feature type="compositionally biased region" description="Low complexity" evidence="1">
    <location>
        <begin position="256"/>
        <end position="269"/>
    </location>
</feature>
<protein>
    <submittedName>
        <fullName evidence="3">Transglutaminase superfamily protein</fullName>
    </submittedName>
</protein>
<organism evidence="3 4">
    <name type="scientific">Paenibacillus methanolicus</name>
    <dbReference type="NCBI Taxonomy" id="582686"/>
    <lineage>
        <taxon>Bacteria</taxon>
        <taxon>Bacillati</taxon>
        <taxon>Bacillota</taxon>
        <taxon>Bacilli</taxon>
        <taxon>Bacillales</taxon>
        <taxon>Paenibacillaceae</taxon>
        <taxon>Paenibacillus</taxon>
    </lineage>
</organism>
<keyword evidence="4" id="KW-1185">Reference proteome</keyword>
<feature type="domain" description="Transglutaminase-like" evidence="2">
    <location>
        <begin position="168"/>
        <end position="224"/>
    </location>
</feature>
<dbReference type="InterPro" id="IPR038765">
    <property type="entry name" value="Papain-like_cys_pep_sf"/>
</dbReference>
<dbReference type="SUPFAM" id="SSF54001">
    <property type="entry name" value="Cysteine proteinases"/>
    <property type="match status" value="1"/>
</dbReference>
<dbReference type="RefSeq" id="WP_148932699.1">
    <property type="nucleotide sequence ID" value="NZ_VNHS01000013.1"/>
</dbReference>